<accession>A0A090MLU4</accession>
<proteinExistence type="predicted"/>
<keyword evidence="3" id="KW-1185">Reference proteome</keyword>
<organism evidence="2 3">
    <name type="scientific">Afipia felis</name>
    <name type="common">Cat scratch disease bacillus</name>
    <dbReference type="NCBI Taxonomy" id="1035"/>
    <lineage>
        <taxon>Bacteria</taxon>
        <taxon>Pseudomonadati</taxon>
        <taxon>Pseudomonadota</taxon>
        <taxon>Alphaproteobacteria</taxon>
        <taxon>Hyphomicrobiales</taxon>
        <taxon>Nitrobacteraceae</taxon>
        <taxon>Afipia</taxon>
    </lineage>
</organism>
<comment type="caution">
    <text evidence="2">The sequence shown here is derived from an EMBL/GenBank/DDBJ whole genome shotgun (WGS) entry which is preliminary data.</text>
</comment>
<evidence type="ECO:0000313" key="2">
    <source>
        <dbReference type="EMBL" id="CEG06654.1"/>
    </source>
</evidence>
<gene>
    <name evidence="2" type="ORF">BN961_00024</name>
</gene>
<evidence type="ECO:0000313" key="3">
    <source>
        <dbReference type="Proteomes" id="UP000035762"/>
    </source>
</evidence>
<evidence type="ECO:0000256" key="1">
    <source>
        <dbReference type="SAM" id="MobiDB-lite"/>
    </source>
</evidence>
<reference evidence="2 3" key="1">
    <citation type="journal article" date="2014" name="Genome Announc.">
        <title>Genome Sequence of Afipia felis Strain 76713, Isolated in Hospital Water Using an Amoeba Co-Culture Procedure.</title>
        <authorList>
            <person name="Benamar S."/>
            <person name="La Scola B."/>
            <person name="Croce O."/>
        </authorList>
    </citation>
    <scope>NUCLEOTIDE SEQUENCE [LARGE SCALE GENOMIC DNA]</scope>
    <source>
        <strain evidence="2 3">76713</strain>
    </source>
</reference>
<dbReference type="Proteomes" id="UP000035762">
    <property type="component" value="Unassembled WGS sequence"/>
</dbReference>
<protein>
    <submittedName>
        <fullName evidence="2">Uncharacterized protein</fullName>
    </submittedName>
</protein>
<name>A0A090MLU4_AFIFE</name>
<sequence>MLPNATNAITEDGTESGRLKPGVSLPPRYTGNGPTDTKAAAIQHSGASEQATTPAFQRPFASFRRLFDLLTRLRVGR</sequence>
<dbReference type="AlphaFoldDB" id="A0A090MLU4"/>
<dbReference type="EMBL" id="CCAZ020000001">
    <property type="protein sequence ID" value="CEG06654.1"/>
    <property type="molecule type" value="Genomic_DNA"/>
</dbReference>
<dbReference type="STRING" id="1035.BN961_00024"/>
<feature type="region of interest" description="Disordered" evidence="1">
    <location>
        <begin position="1"/>
        <end position="38"/>
    </location>
</feature>